<evidence type="ECO:0000313" key="2">
    <source>
        <dbReference type="EMBL" id="GIG41592.1"/>
    </source>
</evidence>
<dbReference type="EMBL" id="BONP01000030">
    <property type="protein sequence ID" value="GIG41592.1"/>
    <property type="molecule type" value="Genomic_DNA"/>
</dbReference>
<keyword evidence="3" id="KW-1185">Reference proteome</keyword>
<evidence type="ECO:0008006" key="4">
    <source>
        <dbReference type="Google" id="ProtNLM"/>
    </source>
</evidence>
<dbReference type="RefSeq" id="WP_203675874.1">
    <property type="nucleotide sequence ID" value="NZ_BONP01000030.1"/>
</dbReference>
<gene>
    <name evidence="2" type="ORF">Cph01nite_33540</name>
</gene>
<keyword evidence="1" id="KW-0812">Transmembrane</keyword>
<keyword evidence="1" id="KW-0472">Membrane</keyword>
<reference evidence="2 3" key="1">
    <citation type="submission" date="2021-01" db="EMBL/GenBank/DDBJ databases">
        <title>Whole genome shotgun sequence of Cellulomonas phragmiteti NBRC 110785.</title>
        <authorList>
            <person name="Komaki H."/>
            <person name="Tamura T."/>
        </authorList>
    </citation>
    <scope>NUCLEOTIDE SEQUENCE [LARGE SCALE GENOMIC DNA]</scope>
    <source>
        <strain evidence="2 3">NBRC 110785</strain>
    </source>
</reference>
<keyword evidence="1" id="KW-1133">Transmembrane helix</keyword>
<evidence type="ECO:0000256" key="1">
    <source>
        <dbReference type="SAM" id="Phobius"/>
    </source>
</evidence>
<protein>
    <recommendedName>
        <fullName evidence="4">DUF4333 domain-containing protein</fullName>
    </recommendedName>
</protein>
<proteinExistence type="predicted"/>
<organism evidence="2 3">
    <name type="scientific">Cellulomonas phragmiteti</name>
    <dbReference type="NCBI Taxonomy" id="478780"/>
    <lineage>
        <taxon>Bacteria</taxon>
        <taxon>Bacillati</taxon>
        <taxon>Actinomycetota</taxon>
        <taxon>Actinomycetes</taxon>
        <taxon>Micrococcales</taxon>
        <taxon>Cellulomonadaceae</taxon>
        <taxon>Cellulomonas</taxon>
    </lineage>
</organism>
<evidence type="ECO:0000313" key="3">
    <source>
        <dbReference type="Proteomes" id="UP000614741"/>
    </source>
</evidence>
<comment type="caution">
    <text evidence="2">The sequence shown here is derived from an EMBL/GenBank/DDBJ whole genome shotgun (WGS) entry which is preliminary data.</text>
</comment>
<feature type="transmembrane region" description="Helical" evidence="1">
    <location>
        <begin position="14"/>
        <end position="36"/>
    </location>
</feature>
<name>A0ABQ4DQF3_9CELL</name>
<sequence length="127" mass="13226">MSAGRATGVRRRPLTWVLAAVSLVVLVVLLVALGVIRPLGSDVARPPCDQLPSAAEVAAALEAHTDLTTRIEGVGGGVRVTSGVPCADDPDRAVVEVRYRAGTERTAVEEVLNDSDGYGVPVELVQD</sequence>
<dbReference type="Proteomes" id="UP000614741">
    <property type="component" value="Unassembled WGS sequence"/>
</dbReference>
<accession>A0ABQ4DQF3</accession>